<organism evidence="1 2">
    <name type="scientific">Staphylococcus phage phiIPLA-RODI</name>
    <dbReference type="NCBI Taxonomy" id="1572703"/>
    <lineage>
        <taxon>Viruses</taxon>
        <taxon>Duplodnaviria</taxon>
        <taxon>Heunggongvirae</taxon>
        <taxon>Uroviricota</taxon>
        <taxon>Caudoviricetes</taxon>
        <taxon>Herelleviridae</taxon>
        <taxon>Twortvirinae</taxon>
        <taxon>Kayvirus</taxon>
        <taxon>Kayvirus rodi</taxon>
    </lineage>
</organism>
<dbReference type="EMBL" id="KP027446">
    <property type="protein sequence ID" value="AJA42137.1"/>
    <property type="molecule type" value="Genomic_DNA"/>
</dbReference>
<proteinExistence type="predicted"/>
<sequence>MNAFQARTLSIITKLESKKEYEEMVPVYTRSALEDISKRIEYSASIGQSELKVETIDYPNLNKEAFKCIKAELKKEGFKVSFKTFKENYGTCILVSKGIIIKW</sequence>
<evidence type="ECO:0000313" key="2">
    <source>
        <dbReference type="Proteomes" id="UP000032690"/>
    </source>
</evidence>
<reference evidence="1 2" key="1">
    <citation type="journal article" date="2015" name="Appl. Environ. Microbiol.">
        <title>Two Phages, phiIPLA-RODI and phiIPLA-C1C, Lyse Mono- and Dual-Species Staphylococcal Biofilms.</title>
        <authorList>
            <person name="Gutierrez D."/>
            <person name="Vandenheuvel D."/>
            <person name="Martinez B."/>
            <person name="Rodriguez A."/>
            <person name="Lavigne R."/>
            <person name="Garcia P."/>
        </authorList>
    </citation>
    <scope>NUCLEOTIDE SEQUENCE [LARGE SCALE GENOMIC DNA]</scope>
</reference>
<dbReference type="KEGG" id="vg:26623283"/>
<protein>
    <submittedName>
        <fullName evidence="1">Uncharacterized protein</fullName>
    </submittedName>
</protein>
<accession>A0A0D3MW95</accession>
<name>A0A0D3MW95_9CAUD</name>
<dbReference type="GeneID" id="26623283"/>
<keyword evidence="2" id="KW-1185">Reference proteome</keyword>
<dbReference type="Proteomes" id="UP000032690">
    <property type="component" value="Segment"/>
</dbReference>
<evidence type="ECO:0000313" key="1">
    <source>
        <dbReference type="EMBL" id="AJA42137.1"/>
    </source>
</evidence>
<dbReference type="RefSeq" id="YP_009196011.1">
    <property type="nucleotide sequence ID" value="NC_028765.1"/>
</dbReference>